<dbReference type="EMBL" id="LNGC01000026">
    <property type="protein sequence ID" value="KYC52338.1"/>
    <property type="molecule type" value="Genomic_DNA"/>
</dbReference>
<reference evidence="2 3" key="1">
    <citation type="journal article" date="2016" name="ISME J.">
        <title>Chasing the elusive Euryarchaeota class WSA2: genomes reveal a uniquely fastidious methyl-reducing methanogen.</title>
        <authorList>
            <person name="Nobu M.K."/>
            <person name="Narihiro T."/>
            <person name="Kuroda K."/>
            <person name="Mei R."/>
            <person name="Liu W.T."/>
        </authorList>
    </citation>
    <scope>NUCLEOTIDE SEQUENCE [LARGE SCALE GENOMIC DNA]</scope>
    <source>
        <strain evidence="2">U1lsi0528_Bin055</strain>
    </source>
</reference>
<dbReference type="InterPro" id="IPR022651">
    <property type="entry name" value="S_layer_C"/>
</dbReference>
<dbReference type="Pfam" id="PF05124">
    <property type="entry name" value="S_layer_C"/>
    <property type="match status" value="1"/>
</dbReference>
<evidence type="ECO:0000313" key="3">
    <source>
        <dbReference type="Proteomes" id="UP000075398"/>
    </source>
</evidence>
<organism evidence="2 3">
    <name type="scientific">Candidatus Methanofastidiosum methylothiophilum</name>
    <dbReference type="NCBI Taxonomy" id="1705564"/>
    <lineage>
        <taxon>Archaea</taxon>
        <taxon>Methanobacteriati</taxon>
        <taxon>Methanobacteriota</taxon>
        <taxon>Stenosarchaea group</taxon>
        <taxon>Candidatus Methanofastidiosia</taxon>
        <taxon>Candidatus Methanofastidiosales</taxon>
        <taxon>Candidatus Methanofastidiosaceae</taxon>
        <taxon>Candidatus Methanofastidiosum</taxon>
    </lineage>
</organism>
<accession>A0A150J5C5</accession>
<dbReference type="AlphaFoldDB" id="A0A150J5C5"/>
<gene>
    <name evidence="2" type="ORF">AMQ22_00853</name>
</gene>
<dbReference type="Proteomes" id="UP000075398">
    <property type="component" value="Unassembled WGS sequence"/>
</dbReference>
<evidence type="ECO:0000313" key="2">
    <source>
        <dbReference type="EMBL" id="KYC52338.1"/>
    </source>
</evidence>
<evidence type="ECO:0000259" key="1">
    <source>
        <dbReference type="Pfam" id="PF05124"/>
    </source>
</evidence>
<proteinExistence type="predicted"/>
<comment type="caution">
    <text evidence="2">The sequence shown here is derived from an EMBL/GenBank/DDBJ whole genome shotgun (WGS) entry which is preliminary data.</text>
</comment>
<name>A0A150J5C5_9EURY</name>
<feature type="domain" description="S-layer protein outer" evidence="1">
    <location>
        <begin position="42"/>
        <end position="630"/>
    </location>
</feature>
<protein>
    <recommendedName>
        <fullName evidence="1">S-layer protein outer domain-containing protein</fullName>
    </recommendedName>
</protein>
<sequence length="637" mass="72162">MANKLIVFLIVIICISSVYNPALGAPFGNDFFYGEEGIESLIVLGASASSNEVIQASKLASLIANYNTKSTEIEKTETYSASIENVSHGDTIVIDPVYSYVNGFEYADGLSSLWYSNKESENNKYSANSTHEEIVLRMSDTDIPYDYCLDFNVSGISYRVINIPRSSPSTLWNCDFNLEILSGSQKIKFFDEYYYILYNGDFRDSEGNPILKYFIYGTRQMSNDVIFKVGQRKDFGWYTVKLLDIQGQQTEETSSGDKYKVPTEGNFSGEYKVFLEVSDFKGRNEQFIMVMDANGSCCSCNPSKCDSSGGNGSFSLNSPNRYENDPYYIIEKEYMLIDGVEEVVWSFPTFYIDGIKVFEGANGDYLAEFNVYSLKDFGVIYNTSCCEPFITNPNNYSLNILNKVENIVARGVDIDLDGNLSSYEKNIPIYETLTEECNTTIKTPLSPVYINPGKDGLYGTCDDFYDLNSSHPRFKKCSYDGIEVSLCDKIDLECCEPLYLKGPNNYFDIKITDPMYENLDKDGVSLEVSQDVITKTITYDKTIKIDPSVIMKLDLEINQSDKINKNLILIGNEYDNLLVEELYNTGFTKVKWSTSHGEWEFIEFGLYGRRIVIVGGKDQSSLTRAIDDFITFSRHYL</sequence>